<evidence type="ECO:0000313" key="9">
    <source>
        <dbReference type="EMBL" id="CAG2258071.1"/>
    </source>
</evidence>
<feature type="compositionally biased region" description="Basic and acidic residues" evidence="5">
    <location>
        <begin position="39"/>
        <end position="55"/>
    </location>
</feature>
<dbReference type="AlphaFoldDB" id="A0A8S3VMP2"/>
<evidence type="ECO:0000259" key="6">
    <source>
        <dbReference type="Pfam" id="PF08620"/>
    </source>
</evidence>
<dbReference type="PANTHER" id="PTHR21483">
    <property type="entry name" value="RNA POLYMERASE II-ASSOCIATED PROTEIN 1"/>
    <property type="match status" value="1"/>
</dbReference>
<feature type="compositionally biased region" description="Low complexity" evidence="5">
    <location>
        <begin position="223"/>
        <end position="236"/>
    </location>
</feature>
<evidence type="ECO:0000259" key="7">
    <source>
        <dbReference type="Pfam" id="PF08621"/>
    </source>
</evidence>
<feature type="domain" description="RPAP1/MINIYO-like TPR repeats" evidence="8">
    <location>
        <begin position="1031"/>
        <end position="1199"/>
    </location>
</feature>
<evidence type="ECO:0000256" key="3">
    <source>
        <dbReference type="ARBA" id="ARBA00023163"/>
    </source>
</evidence>
<dbReference type="OrthoDB" id="348201at2759"/>
<accession>A0A8S3VMP2</accession>
<feature type="compositionally biased region" description="Basic and acidic residues" evidence="5">
    <location>
        <begin position="237"/>
        <end position="248"/>
    </location>
</feature>
<dbReference type="GO" id="GO:0006366">
    <property type="term" value="P:transcription by RNA polymerase II"/>
    <property type="evidence" value="ECO:0007669"/>
    <property type="project" value="InterPro"/>
</dbReference>
<organism evidence="9 10">
    <name type="scientific">Mytilus edulis</name>
    <name type="common">Blue mussel</name>
    <dbReference type="NCBI Taxonomy" id="6550"/>
    <lineage>
        <taxon>Eukaryota</taxon>
        <taxon>Metazoa</taxon>
        <taxon>Spiralia</taxon>
        <taxon>Lophotrochozoa</taxon>
        <taxon>Mollusca</taxon>
        <taxon>Bivalvia</taxon>
        <taxon>Autobranchia</taxon>
        <taxon>Pteriomorphia</taxon>
        <taxon>Mytilida</taxon>
        <taxon>Mytiloidea</taxon>
        <taxon>Mytilidae</taxon>
        <taxon>Mytilinae</taxon>
        <taxon>Mytilus</taxon>
    </lineage>
</organism>
<proteinExistence type="inferred from homology"/>
<dbReference type="Pfam" id="PF08620">
    <property type="entry name" value="RPAP1_C"/>
    <property type="match status" value="1"/>
</dbReference>
<feature type="region of interest" description="Disordered" evidence="5">
    <location>
        <begin position="420"/>
        <end position="445"/>
    </location>
</feature>
<sequence length="1200" mass="136656">MFSRPKPDESEDDLLKFQQEFLANQTKAAAAVVKRGDKRKSEDGHQSEDKRDVVKMEGLPSEVPSEQIPVKKSKFRSLKNRKQNFQKMHLILKKKWITRQGKEDSLFAQKFIVSGAKDFSMVEQETSKIKEGEEPDQMEITEEDTAGPCAIEGTGLSATFGKDEAIKIHQENVQKLHSMPEAEIFEEQQKLLEILDPKLVAFLRKKKIAGSDQSKDSLLTEIKSSSGSKNRSNKSQSKLEQKDLPVKPKKEWAHMEKLEYDKLEWLKDLPPPSADSKETGQHARFDFHGNLMSADSDVPVNIGLHHHGAEPERPGYTLEELFHLARSTNNQQRTLALQTLSNIIGKVRSSELEALVQSPVLPALIDAGVMFLLRWALDDTVEMVVSAAVSALLTCWCGDADEASLDRVFSWNQGHCVPTHLPKSDEDEQNGKVKNEEEEETPEDPDADLLKRDIILCLVTRMNFLPRLRYILTKTKPQAPVVINILSILCRLAHHSSKIAYDIFQCPGLLDVILQEFLPTSWSFEDTGQPLSNVYGIPVTMAMRLMRCLAQAGQNMASILLTDNQLQARLLRYMVEVNPMSLQLPKLEAYNLQTESYRTWKVCLMYGLSTETYIDMFPVIIEKLKIIEENISNESMTDYQMNNYLELIGALTENHVAGSNKSQQANQEGQSMEVESSEIVAMPTINWGHIADLLHPMSRSLTKILNYIKDNYQFKKLDLQCASVCLNFITSYYSRLSNQSGPNTVDYLQQIEAYCEEVLLPCWQSLGFRVIFERLGQFSNILNPPAEKRRECIQSLPSLGCSSLKEESILPVLHKGSPCGFVTALLNQIHTLGHIHKGLQDKILPLVLKDADIASYMKKVAGIKQGHLHSNCFTRFENLLQYYYLKLAVMWDKDILFDASILQCLTLKLLTRLHHGDEFIAHDLFSTVLFRPTLWSNQSETETLSSLESLKLSDITHLRSATQQEFTFTCSQLTSAARSQLPSIRATYIKAFSYFEKEAFVSRHLFHMNPLEIQKLLTSSTEEFLLPTDWMYMPLIYLYNHFSSVGTEVQNALSVGETDTISNVLKWIFLLERDQSEVMSTISITLKIARLMCTFLTGNDLFLDKTVHCYLAAFLREYTKPVNLNMMNFEENIPGLLSFYDFYITVLHQFEAVSFGDSLFGCYVLIPLQQQHGLELRRSIWTEHRGILRTLYLPITEVVV</sequence>
<dbReference type="SUPFAM" id="SSF48371">
    <property type="entry name" value="ARM repeat"/>
    <property type="match status" value="1"/>
</dbReference>
<gene>
    <name evidence="9" type="ORF">MEDL_69298</name>
</gene>
<dbReference type="InterPro" id="IPR039913">
    <property type="entry name" value="RPAP1/Rba50"/>
</dbReference>
<dbReference type="InterPro" id="IPR011989">
    <property type="entry name" value="ARM-like"/>
</dbReference>
<comment type="similarity">
    <text evidence="2">Belongs to the RPAP1 family.</text>
</comment>
<comment type="subcellular location">
    <subcellularLocation>
        <location evidence="1">Nucleus</location>
    </subcellularLocation>
</comment>
<evidence type="ECO:0000313" key="10">
    <source>
        <dbReference type="Proteomes" id="UP000683360"/>
    </source>
</evidence>
<feature type="region of interest" description="Disordered" evidence="5">
    <location>
        <begin position="214"/>
        <end position="248"/>
    </location>
</feature>
<dbReference type="InterPro" id="IPR016024">
    <property type="entry name" value="ARM-type_fold"/>
</dbReference>
<evidence type="ECO:0000256" key="1">
    <source>
        <dbReference type="ARBA" id="ARBA00004123"/>
    </source>
</evidence>
<dbReference type="Gene3D" id="1.25.10.10">
    <property type="entry name" value="Leucine-rich Repeat Variant"/>
    <property type="match status" value="1"/>
</dbReference>
<dbReference type="InterPro" id="IPR057989">
    <property type="entry name" value="TPR_RPAP1/MINIYO-like"/>
</dbReference>
<reference evidence="9" key="1">
    <citation type="submission" date="2021-03" db="EMBL/GenBank/DDBJ databases">
        <authorList>
            <person name="Bekaert M."/>
        </authorList>
    </citation>
    <scope>NUCLEOTIDE SEQUENCE</scope>
</reference>
<evidence type="ECO:0000256" key="5">
    <source>
        <dbReference type="SAM" id="MobiDB-lite"/>
    </source>
</evidence>
<keyword evidence="4" id="KW-0539">Nucleus</keyword>
<dbReference type="EMBL" id="CAJPWZ010003335">
    <property type="protein sequence ID" value="CAG2258071.1"/>
    <property type="molecule type" value="Genomic_DNA"/>
</dbReference>
<feature type="domain" description="RPAP1 C-terminal" evidence="6">
    <location>
        <begin position="283"/>
        <end position="347"/>
    </location>
</feature>
<evidence type="ECO:0000256" key="2">
    <source>
        <dbReference type="ARBA" id="ARBA00009953"/>
    </source>
</evidence>
<evidence type="ECO:0000256" key="4">
    <source>
        <dbReference type="ARBA" id="ARBA00023242"/>
    </source>
</evidence>
<protein>
    <submittedName>
        <fullName evidence="9">RPAP1</fullName>
    </submittedName>
</protein>
<dbReference type="InterPro" id="IPR013930">
    <property type="entry name" value="RPAP1_N"/>
</dbReference>
<keyword evidence="3" id="KW-0804">Transcription</keyword>
<dbReference type="InterPro" id="IPR013929">
    <property type="entry name" value="RPAP1_C"/>
</dbReference>
<feature type="domain" description="RPAP1 N-terminal" evidence="7">
    <location>
        <begin position="167"/>
        <end position="207"/>
    </location>
</feature>
<dbReference type="PANTHER" id="PTHR21483:SF18">
    <property type="entry name" value="RNA POLYMERASE II-ASSOCIATED PROTEIN 1"/>
    <property type="match status" value="1"/>
</dbReference>
<keyword evidence="10" id="KW-1185">Reference proteome</keyword>
<name>A0A8S3VMP2_MYTED</name>
<dbReference type="Pfam" id="PF25766">
    <property type="entry name" value="TPR_RPAP1"/>
    <property type="match status" value="1"/>
</dbReference>
<evidence type="ECO:0000259" key="8">
    <source>
        <dbReference type="Pfam" id="PF25766"/>
    </source>
</evidence>
<comment type="caution">
    <text evidence="9">The sequence shown here is derived from an EMBL/GenBank/DDBJ whole genome shotgun (WGS) entry which is preliminary data.</text>
</comment>
<feature type="region of interest" description="Disordered" evidence="5">
    <location>
        <begin position="32"/>
        <end position="69"/>
    </location>
</feature>
<dbReference type="Pfam" id="PF08621">
    <property type="entry name" value="RPAP1_N"/>
    <property type="match status" value="1"/>
</dbReference>
<feature type="compositionally biased region" description="Acidic residues" evidence="5">
    <location>
        <begin position="436"/>
        <end position="445"/>
    </location>
</feature>
<dbReference type="Proteomes" id="UP000683360">
    <property type="component" value="Unassembled WGS sequence"/>
</dbReference>